<comment type="caution">
    <text evidence="1">The sequence shown here is derived from an EMBL/GenBank/DDBJ whole genome shotgun (WGS) entry which is preliminary data.</text>
</comment>
<dbReference type="KEGG" id="fpu:FPSE_08432"/>
<dbReference type="HOGENOM" id="CLU_375050_0_0_1"/>
<name>K3VCL2_FUSPC</name>
<dbReference type="AlphaFoldDB" id="K3VCL2"/>
<dbReference type="eggNOG" id="ENOG502RKH7">
    <property type="taxonomic scope" value="Eukaryota"/>
</dbReference>
<proteinExistence type="predicted"/>
<dbReference type="EMBL" id="AFNW01000290">
    <property type="protein sequence ID" value="EKJ71384.1"/>
    <property type="molecule type" value="Genomic_DNA"/>
</dbReference>
<dbReference type="GeneID" id="20367050"/>
<protein>
    <submittedName>
        <fullName evidence="1">Uncharacterized protein</fullName>
    </submittedName>
</protein>
<dbReference type="RefSeq" id="XP_009259825.1">
    <property type="nucleotide sequence ID" value="XM_009261550.1"/>
</dbReference>
<accession>K3VCL2</accession>
<dbReference type="Proteomes" id="UP000007978">
    <property type="component" value="Chromosome 2"/>
</dbReference>
<gene>
    <name evidence="1" type="ORF">FPSE_08432</name>
</gene>
<dbReference type="OrthoDB" id="4997951at2759"/>
<keyword evidence="2" id="KW-1185">Reference proteome</keyword>
<sequence length="727" mass="81829">MASPISTPPVPIPIGGVTVQPRDMLAVRIRTSHKTDIELPDKTSANVTISAGTLGYLVQERGANALCQLINDTGKRCLCTLPRSILDIGSPYSQFRIDLPRVVQARLSSQVSMARNDDPTARAIIALWDDIHNNLSELEQLGLRRIYRPILDDPLTKVESLEAIIASFPDNVWAALNTPSQTGFPVRVFRSLPKITATSPRLAPNQEIIYFRLYVGPIYGKYVGRTRQEFPFERQVQHEKGTRSRVHWTSHYQTASRYSEENRHAFHMMTFTQPHSSLVAMAETTLCCLLRTFVPHFYDPSQRSIAQAMSGGALGNRMVAISLTQIADNALRRSGYPRFSGNGCNFNVPLEDGFTTKREWLRYKVTTGSRAMHVYRWQAKVRRDRKSLTLSFTNTSIPGQRMPGVALHTSLGHLPGIEAGKPLIVSVEIMEDGKPHPMPYYRGPEHGAWSNCAELHSLCIKVEWQDEEAGQWYTYPVSSEKMYTPYSDVPAEAAVTRGWRHATSLLQFFKNRRYNNPPHYLQASYGANIKEMVYDHMSQTVTTRSVPETVVNPPTLVSFEHNVRHLLRAVETAWTGVAIGPRPDKTWFHTGARHAGGPRECLICNTIPKLSLYSIREVACNTRNPFEVGATEPQREKILQGSCDVCWRFLRRPCVWVQDSFSEKDSEGIHFLPPGYERLAFSPRYKGSAIPITAPLDPEQYANAETIAEQVVDDEIDEAEDGGDFGE</sequence>
<organism evidence="1 2">
    <name type="scientific">Fusarium pseudograminearum (strain CS3096)</name>
    <name type="common">Wheat and barley crown-rot fungus</name>
    <dbReference type="NCBI Taxonomy" id="1028729"/>
    <lineage>
        <taxon>Eukaryota</taxon>
        <taxon>Fungi</taxon>
        <taxon>Dikarya</taxon>
        <taxon>Ascomycota</taxon>
        <taxon>Pezizomycotina</taxon>
        <taxon>Sordariomycetes</taxon>
        <taxon>Hypocreomycetidae</taxon>
        <taxon>Hypocreales</taxon>
        <taxon>Nectriaceae</taxon>
        <taxon>Fusarium</taxon>
    </lineage>
</organism>
<evidence type="ECO:0000313" key="2">
    <source>
        <dbReference type="Proteomes" id="UP000007978"/>
    </source>
</evidence>
<reference evidence="1 2" key="1">
    <citation type="journal article" date="2012" name="PLoS Pathog.">
        <title>Comparative pathogenomics reveals horizontally acquired novel virulence genes in fungi infecting cereal hosts.</title>
        <authorList>
            <person name="Gardiner D.M."/>
            <person name="McDonald M.C."/>
            <person name="Covarelli L."/>
            <person name="Solomon P.S."/>
            <person name="Rusu A.G."/>
            <person name="Marshall M."/>
            <person name="Kazan K."/>
            <person name="Chakraborty S."/>
            <person name="McDonald B.A."/>
            <person name="Manners J.M."/>
        </authorList>
    </citation>
    <scope>NUCLEOTIDE SEQUENCE [LARGE SCALE GENOMIC DNA]</scope>
    <source>
        <strain evidence="1 2">CS3096</strain>
    </source>
</reference>
<evidence type="ECO:0000313" key="1">
    <source>
        <dbReference type="EMBL" id="EKJ71384.1"/>
    </source>
</evidence>